<reference evidence="2 3" key="1">
    <citation type="submission" date="2020-04" db="EMBL/GenBank/DDBJ databases">
        <title>Paraburkholderia sp. G-4-1-8 isolated from soil.</title>
        <authorList>
            <person name="Dahal R.H."/>
        </authorList>
    </citation>
    <scope>NUCLEOTIDE SEQUENCE [LARGE SCALE GENOMIC DNA]</scope>
    <source>
        <strain evidence="2 3">G-4-1-8</strain>
    </source>
</reference>
<protein>
    <submittedName>
        <fullName evidence="2">Uncharacterized protein</fullName>
    </submittedName>
</protein>
<feature type="region of interest" description="Disordered" evidence="1">
    <location>
        <begin position="278"/>
        <end position="298"/>
    </location>
</feature>
<dbReference type="AlphaFoldDB" id="A0A7X9X371"/>
<feature type="compositionally biased region" description="Polar residues" evidence="1">
    <location>
        <begin position="285"/>
        <end position="298"/>
    </location>
</feature>
<dbReference type="Proteomes" id="UP000583127">
    <property type="component" value="Unassembled WGS sequence"/>
</dbReference>
<keyword evidence="3" id="KW-1185">Reference proteome</keyword>
<accession>A0A7X9X371</accession>
<gene>
    <name evidence="2" type="ORF">HHL14_07040</name>
</gene>
<evidence type="ECO:0000256" key="1">
    <source>
        <dbReference type="SAM" id="MobiDB-lite"/>
    </source>
</evidence>
<comment type="caution">
    <text evidence="2">The sequence shown here is derived from an EMBL/GenBank/DDBJ whole genome shotgun (WGS) entry which is preliminary data.</text>
</comment>
<sequence length="298" mass="33650">MALLRGDALDNFRQMVVSAKKIEPHWHVGSDHWLDRALVKLWRQYIELRAEIEVAASDAASKAQADLEMWRKRLSELNPDALREEVEKEARMISAIDAQPYERVAARFSGRLMPLFTEVTILSAALCEADINLALEWGCSFIGKPELFVLIESRTTVDKWRHGPKMLLSDYLLPSDSGEFEALGRVSRERNRLIHPKAHVQVQGRKNRLAEKHKSLGTAEVLFWLPRFFSLPFDLTDFLRGCTPVNGAKFPVLSHRGEIKRASQHRLACAVDLDSSGEGVKKTETTASGRQPPLSSNL</sequence>
<proteinExistence type="predicted"/>
<evidence type="ECO:0000313" key="2">
    <source>
        <dbReference type="EMBL" id="NML30585.1"/>
    </source>
</evidence>
<organism evidence="2 3">
    <name type="scientific">Paraburkholderia antibiotica</name>
    <dbReference type="NCBI Taxonomy" id="2728839"/>
    <lineage>
        <taxon>Bacteria</taxon>
        <taxon>Pseudomonadati</taxon>
        <taxon>Pseudomonadota</taxon>
        <taxon>Betaproteobacteria</taxon>
        <taxon>Burkholderiales</taxon>
        <taxon>Burkholderiaceae</taxon>
        <taxon>Paraburkholderia</taxon>
    </lineage>
</organism>
<dbReference type="EMBL" id="JABBFZ010000003">
    <property type="protein sequence ID" value="NML30585.1"/>
    <property type="molecule type" value="Genomic_DNA"/>
</dbReference>
<evidence type="ECO:0000313" key="3">
    <source>
        <dbReference type="Proteomes" id="UP000583127"/>
    </source>
</evidence>
<dbReference type="RefSeq" id="WP_169496878.1">
    <property type="nucleotide sequence ID" value="NZ_JABBFZ010000003.1"/>
</dbReference>
<name>A0A7X9X371_9BURK</name>